<evidence type="ECO:0000313" key="4">
    <source>
        <dbReference type="Proteomes" id="UP000663828"/>
    </source>
</evidence>
<dbReference type="PANTHER" id="PTHR33928">
    <property type="entry name" value="POLYGALACTURONASE QRT3"/>
    <property type="match status" value="1"/>
</dbReference>
<feature type="domain" description="Rhamnogalacturonase A/B/Epimerase-like pectate lyase" evidence="2">
    <location>
        <begin position="157"/>
        <end position="383"/>
    </location>
</feature>
<gene>
    <name evidence="3" type="ORF">XAT740_LOCUS22679</name>
</gene>
<accession>A0A814V3K7</accession>
<dbReference type="AlphaFoldDB" id="A0A814V3K7"/>
<sequence>MKRHLLVITTVFYLCSIGKAEDICSTNSQCVNLPTGDGTSVVCAYNYATCSSLVACTDDNTCARPNTVCVKHRCHLHPVCYPKTMITHTLCPPLTRKLSRRKKLRIIDLCHLASNSSCYSCQCPTHIVPDHPKQFWRETLKTSGTNPFTDSLDYKVYRNVKDFGAKGDGITDDTRAIQNAISSNNRCSAVSACEGSTSEPGLIYFPLGTYLISSSLQLDYYTQLVGDPSGDRLPTIKCSSNFNNGYVLDGDPYNAWGNLAWGSTNNFFREIRNLRIDMTSMSPTLGTSAIHWPVGQATALQNIVIEMSSVANTQHQGLFIESGSGGFMSDITFQGGKIGAFLGNQQFTSRNLAFFGCQTAISQIWNWNWLYKSLSINNCGVGISLSVKAGDKEAVGGMTILDSHFYNTTVGIITSASAQSVPASAGQILLDNVNFEKTSVAVQSTSGQVILQGNQRIRSWGQGHVYTRSSNTYTYVQGSLTPPEKAAVLLDGSRFLEHSRPEFFEYSAEKFVTVKSLGAKGDGVTDDTAIIQQIINTYAATKIIFFDAGAYIHTSTVVIPPYAVIVGEVESTIMATGSFFGDAKNPKPVWSVGQKGQTGNVQIVDMLFSHKGPVPGAIMMQWNLKSTCHGKSGLWSTHFRTGGAKGTNQSPLNCVKLTGAYNRPECQGAFLQLHISSQTSLYMENVWLWVADHNLDYPDHSQIDIFNARTILVESEGPLWMYGTSAEHSVLYQYQFLNAKNVFLGQAQTESGYFQSEPPAPEPFTSLAAWSDPVFDGCAIGDSGCTKGWGLDIINGSNIYVYNAGLYSFFQNWSTACIGTPENKYCQDGIFRIRGNSDKVYLWNLETVGVENMVVADGNIKVKSKDNIGVFADGILAYLPIN</sequence>
<name>A0A814V3K7_ADIRI</name>
<feature type="signal peptide" evidence="1">
    <location>
        <begin position="1"/>
        <end position="20"/>
    </location>
</feature>
<evidence type="ECO:0000259" key="2">
    <source>
        <dbReference type="Pfam" id="PF12708"/>
    </source>
</evidence>
<dbReference type="InterPro" id="IPR012334">
    <property type="entry name" value="Pectin_lyas_fold"/>
</dbReference>
<proteinExistence type="predicted"/>
<protein>
    <recommendedName>
        <fullName evidence="2">Rhamnogalacturonase A/B/Epimerase-like pectate lyase domain-containing protein</fullName>
    </recommendedName>
</protein>
<organism evidence="3 4">
    <name type="scientific">Adineta ricciae</name>
    <name type="common">Rotifer</name>
    <dbReference type="NCBI Taxonomy" id="249248"/>
    <lineage>
        <taxon>Eukaryota</taxon>
        <taxon>Metazoa</taxon>
        <taxon>Spiralia</taxon>
        <taxon>Gnathifera</taxon>
        <taxon>Rotifera</taxon>
        <taxon>Eurotatoria</taxon>
        <taxon>Bdelloidea</taxon>
        <taxon>Adinetida</taxon>
        <taxon>Adinetidae</taxon>
        <taxon>Adineta</taxon>
    </lineage>
</organism>
<evidence type="ECO:0000313" key="3">
    <source>
        <dbReference type="EMBL" id="CAF1182881.1"/>
    </source>
</evidence>
<evidence type="ECO:0000256" key="1">
    <source>
        <dbReference type="SAM" id="SignalP"/>
    </source>
</evidence>
<dbReference type="SUPFAM" id="SSF51126">
    <property type="entry name" value="Pectin lyase-like"/>
    <property type="match status" value="2"/>
</dbReference>
<dbReference type="InterPro" id="IPR024535">
    <property type="entry name" value="RHGA/B-epi-like_pectate_lyase"/>
</dbReference>
<reference evidence="3" key="1">
    <citation type="submission" date="2021-02" db="EMBL/GenBank/DDBJ databases">
        <authorList>
            <person name="Nowell W R."/>
        </authorList>
    </citation>
    <scope>NUCLEOTIDE SEQUENCE</scope>
</reference>
<feature type="chain" id="PRO_5032346298" description="Rhamnogalacturonase A/B/Epimerase-like pectate lyase domain-containing protein" evidence="1">
    <location>
        <begin position="21"/>
        <end position="882"/>
    </location>
</feature>
<dbReference type="InterPro" id="IPR011050">
    <property type="entry name" value="Pectin_lyase_fold/virulence"/>
</dbReference>
<keyword evidence="4" id="KW-1185">Reference proteome</keyword>
<comment type="caution">
    <text evidence="3">The sequence shown here is derived from an EMBL/GenBank/DDBJ whole genome shotgun (WGS) entry which is preliminary data.</text>
</comment>
<dbReference type="GO" id="GO:0004650">
    <property type="term" value="F:polygalacturonase activity"/>
    <property type="evidence" value="ECO:0007669"/>
    <property type="project" value="InterPro"/>
</dbReference>
<dbReference type="Proteomes" id="UP000663828">
    <property type="component" value="Unassembled WGS sequence"/>
</dbReference>
<dbReference type="InterPro" id="IPR039279">
    <property type="entry name" value="QRT3-like"/>
</dbReference>
<dbReference type="Gene3D" id="2.160.20.10">
    <property type="entry name" value="Single-stranded right-handed beta-helix, Pectin lyase-like"/>
    <property type="match status" value="2"/>
</dbReference>
<dbReference type="Pfam" id="PF12708">
    <property type="entry name" value="Pect-lyase_RHGA_epim"/>
    <property type="match status" value="2"/>
</dbReference>
<dbReference type="PANTHER" id="PTHR33928:SF2">
    <property type="entry name" value="PECTATE LYASE SUPERFAMILY PROTEIN DOMAIN-CONTAINING PROTEIN-RELATED"/>
    <property type="match status" value="1"/>
</dbReference>
<feature type="domain" description="Rhamnogalacturonase A/B/Epimerase-like pectate lyase" evidence="2">
    <location>
        <begin position="511"/>
        <end position="581"/>
    </location>
</feature>
<keyword evidence="1" id="KW-0732">Signal</keyword>
<dbReference type="CDD" id="cd23668">
    <property type="entry name" value="GH55_beta13glucanase-like"/>
    <property type="match status" value="1"/>
</dbReference>
<dbReference type="EMBL" id="CAJNOR010001680">
    <property type="protein sequence ID" value="CAF1182881.1"/>
    <property type="molecule type" value="Genomic_DNA"/>
</dbReference>